<evidence type="ECO:0000313" key="1">
    <source>
        <dbReference type="EMBL" id="MFD1785099.1"/>
    </source>
</evidence>
<name>A0ABW4N4Q9_9CAUL</name>
<accession>A0ABW4N4Q9</accession>
<reference evidence="2" key="1">
    <citation type="journal article" date="2019" name="Int. J. Syst. Evol. Microbiol.">
        <title>The Global Catalogue of Microorganisms (GCM) 10K type strain sequencing project: providing services to taxonomists for standard genome sequencing and annotation.</title>
        <authorList>
            <consortium name="The Broad Institute Genomics Platform"/>
            <consortium name="The Broad Institute Genome Sequencing Center for Infectious Disease"/>
            <person name="Wu L."/>
            <person name="Ma J."/>
        </authorList>
    </citation>
    <scope>NUCLEOTIDE SEQUENCE [LARGE SCALE GENOMIC DNA]</scope>
    <source>
        <strain evidence="2">DFY28</strain>
    </source>
</reference>
<protein>
    <submittedName>
        <fullName evidence="1">Uncharacterized protein</fullName>
    </submittedName>
</protein>
<evidence type="ECO:0000313" key="2">
    <source>
        <dbReference type="Proteomes" id="UP001597237"/>
    </source>
</evidence>
<comment type="caution">
    <text evidence="1">The sequence shown here is derived from an EMBL/GenBank/DDBJ whole genome shotgun (WGS) entry which is preliminary data.</text>
</comment>
<keyword evidence="2" id="KW-1185">Reference proteome</keyword>
<gene>
    <name evidence="1" type="ORF">ACFSC0_16990</name>
</gene>
<dbReference type="Proteomes" id="UP001597237">
    <property type="component" value="Unassembled WGS sequence"/>
</dbReference>
<dbReference type="EMBL" id="JBHUEY010000006">
    <property type="protein sequence ID" value="MFD1785099.1"/>
    <property type="molecule type" value="Genomic_DNA"/>
</dbReference>
<proteinExistence type="predicted"/>
<sequence length="149" mass="16484">MTDRLADLAAHSIAKQVRSTRDTALLVNYLRSGGRVTEDIRALLVDLLDGSLRPSRSKRRGMVVKTPEEWGRLIKAHREDLLGKAEGFEGEPEEWWQAAVAAANEAGYQGTPRTKGEATKAAKAILCRLYGISDNTLRGQLYPAPRKKL</sequence>
<organism evidence="1 2">
    <name type="scientific">Phenylobacterium terrae</name>
    <dbReference type="NCBI Taxonomy" id="2665495"/>
    <lineage>
        <taxon>Bacteria</taxon>
        <taxon>Pseudomonadati</taxon>
        <taxon>Pseudomonadota</taxon>
        <taxon>Alphaproteobacteria</taxon>
        <taxon>Caulobacterales</taxon>
        <taxon>Caulobacteraceae</taxon>
        <taxon>Phenylobacterium</taxon>
    </lineage>
</organism>